<organism evidence="2 3">
    <name type="scientific">Thelonectria olida</name>
    <dbReference type="NCBI Taxonomy" id="1576542"/>
    <lineage>
        <taxon>Eukaryota</taxon>
        <taxon>Fungi</taxon>
        <taxon>Dikarya</taxon>
        <taxon>Ascomycota</taxon>
        <taxon>Pezizomycotina</taxon>
        <taxon>Sordariomycetes</taxon>
        <taxon>Hypocreomycetidae</taxon>
        <taxon>Hypocreales</taxon>
        <taxon>Nectriaceae</taxon>
        <taxon>Thelonectria</taxon>
    </lineage>
</organism>
<dbReference type="InterPro" id="IPR052895">
    <property type="entry name" value="HetReg/Transcr_Mod"/>
</dbReference>
<reference evidence="2 3" key="1">
    <citation type="journal article" date="2021" name="Nat. Commun.">
        <title>Genetic determinants of endophytism in the Arabidopsis root mycobiome.</title>
        <authorList>
            <person name="Mesny F."/>
            <person name="Miyauchi S."/>
            <person name="Thiergart T."/>
            <person name="Pickel B."/>
            <person name="Atanasova L."/>
            <person name="Karlsson M."/>
            <person name="Huettel B."/>
            <person name="Barry K.W."/>
            <person name="Haridas S."/>
            <person name="Chen C."/>
            <person name="Bauer D."/>
            <person name="Andreopoulos W."/>
            <person name="Pangilinan J."/>
            <person name="LaButti K."/>
            <person name="Riley R."/>
            <person name="Lipzen A."/>
            <person name="Clum A."/>
            <person name="Drula E."/>
            <person name="Henrissat B."/>
            <person name="Kohler A."/>
            <person name="Grigoriev I.V."/>
            <person name="Martin F.M."/>
            <person name="Hacquard S."/>
        </authorList>
    </citation>
    <scope>NUCLEOTIDE SEQUENCE [LARGE SCALE GENOMIC DNA]</scope>
    <source>
        <strain evidence="2 3">MPI-CAGE-CH-0241</strain>
    </source>
</reference>
<keyword evidence="3" id="KW-1185">Reference proteome</keyword>
<feature type="domain" description="Heterokaryon incompatibility" evidence="1">
    <location>
        <begin position="55"/>
        <end position="223"/>
    </location>
</feature>
<dbReference type="AlphaFoldDB" id="A0A9P8W1S9"/>
<dbReference type="PANTHER" id="PTHR24148:SF73">
    <property type="entry name" value="HET DOMAIN PROTEIN (AFU_ORTHOLOGUE AFUA_8G01020)"/>
    <property type="match status" value="1"/>
</dbReference>
<dbReference type="PANTHER" id="PTHR24148">
    <property type="entry name" value="ANKYRIN REPEAT DOMAIN-CONTAINING PROTEIN 39 HOMOLOG-RELATED"/>
    <property type="match status" value="1"/>
</dbReference>
<protein>
    <submittedName>
        <fullName evidence="2">Heterokaryon incompatibility protein-domain-containing protein</fullName>
    </submittedName>
</protein>
<dbReference type="OrthoDB" id="2157530at2759"/>
<name>A0A9P8W1S9_9HYPO</name>
<proteinExistence type="predicted"/>
<sequence length="683" mass="76395">MGTALFPFYFAVGTAASLYQPLNPSTSEIRLLQIPSDGSEDLGLVTVSLDDDPEYAALSYVWGRWENLDKIVVQGQEKEVTPNLASALSRIRTGGSLGEASAGVRYLWVDAVCINQEDHQERSQQVQLMRRIYSEAQTVYSWVGPKNHSLAFETITTLAQELTRNHQGAMDKHLSHVPPFDLEWLQRYPNLCEAPLSAENDAWTAFNELLNEQYWERVWIFQEIMLAPRLHLLSSGGVTLDLQDLSIVTRSFEKLDLQGKLKRGEMSRPDFLSGPVWNKLAYSMSWNSMLRITFSKSTFGLDYPGARNLVLLAKWQRAILADGLTATEPKDYIYGLLAISQISITPDYSPEKSVAAVYTDFVAGWLDTVKEIGLQVQKPSSLAFLELAGVGIFDSSEDFPSWAPNFPKNALLDNRRHIRPLRDGDILEGYYDKHPYLVRDTGSLCVWGAEIESVSHVNIRPLGDMSMDDMVPTLSFFRRHTLRYPKYISGIPSWQAIARLLSLQQSPTVTRLMVNCLLLLAGILSQVKGSGMSDDMGYLDTADLLGLDMEYLDSSSAFPDSWETQLYELAFPDTDLTQLGFGWSPVDDLLSLGEGVLELVELSMQRSVKGGSLFETTGGYLGVGPPNVHEGDVLCVFDDYDHPVLLRKQGDHYVFVGKVFVVDLDLVQSAKNSPSGLQWLELR</sequence>
<dbReference type="EMBL" id="JAGPYM010000018">
    <property type="protein sequence ID" value="KAH6885426.1"/>
    <property type="molecule type" value="Genomic_DNA"/>
</dbReference>
<dbReference type="InterPro" id="IPR010730">
    <property type="entry name" value="HET"/>
</dbReference>
<evidence type="ECO:0000313" key="2">
    <source>
        <dbReference type="EMBL" id="KAH6885426.1"/>
    </source>
</evidence>
<accession>A0A9P8W1S9</accession>
<dbReference type="Proteomes" id="UP000777438">
    <property type="component" value="Unassembled WGS sequence"/>
</dbReference>
<evidence type="ECO:0000313" key="3">
    <source>
        <dbReference type="Proteomes" id="UP000777438"/>
    </source>
</evidence>
<comment type="caution">
    <text evidence="2">The sequence shown here is derived from an EMBL/GenBank/DDBJ whole genome shotgun (WGS) entry which is preliminary data.</text>
</comment>
<evidence type="ECO:0000259" key="1">
    <source>
        <dbReference type="Pfam" id="PF06985"/>
    </source>
</evidence>
<dbReference type="Pfam" id="PF06985">
    <property type="entry name" value="HET"/>
    <property type="match status" value="1"/>
</dbReference>
<gene>
    <name evidence="2" type="ORF">B0T10DRAFT_408910</name>
</gene>